<feature type="domain" description="NAD-dependent epimerase/dehydratase" evidence="1">
    <location>
        <begin position="6"/>
        <end position="218"/>
    </location>
</feature>
<organism evidence="2 3">
    <name type="scientific">Gilvimarinus gilvus</name>
    <dbReference type="NCBI Taxonomy" id="3058038"/>
    <lineage>
        <taxon>Bacteria</taxon>
        <taxon>Pseudomonadati</taxon>
        <taxon>Pseudomonadota</taxon>
        <taxon>Gammaproteobacteria</taxon>
        <taxon>Cellvibrionales</taxon>
        <taxon>Cellvibrionaceae</taxon>
        <taxon>Gilvimarinus</taxon>
    </lineage>
</organism>
<dbReference type="Gene3D" id="3.40.50.720">
    <property type="entry name" value="NAD(P)-binding Rossmann-like Domain"/>
    <property type="match status" value="1"/>
</dbReference>
<dbReference type="PANTHER" id="PTHR43245:SF58">
    <property type="entry name" value="BLL5923 PROTEIN"/>
    <property type="match status" value="1"/>
</dbReference>
<dbReference type="Proteomes" id="UP001273505">
    <property type="component" value="Unassembled WGS sequence"/>
</dbReference>
<dbReference type="InterPro" id="IPR001509">
    <property type="entry name" value="Epimerase_deHydtase"/>
</dbReference>
<dbReference type="Pfam" id="PF01370">
    <property type="entry name" value="Epimerase"/>
    <property type="match status" value="1"/>
</dbReference>
<evidence type="ECO:0000313" key="3">
    <source>
        <dbReference type="Proteomes" id="UP001273505"/>
    </source>
</evidence>
<comment type="caution">
    <text evidence="2">The sequence shown here is derived from an EMBL/GenBank/DDBJ whole genome shotgun (WGS) entry which is preliminary data.</text>
</comment>
<evidence type="ECO:0000259" key="1">
    <source>
        <dbReference type="Pfam" id="PF01370"/>
    </source>
</evidence>
<dbReference type="SUPFAM" id="SSF51735">
    <property type="entry name" value="NAD(P)-binding Rossmann-fold domains"/>
    <property type="match status" value="1"/>
</dbReference>
<sequence>MTEVNVLVTGAQGFIGSSLIKSLSNGQYAVAGASHSLTDSAQLQLRAGESVAELAHKLKGYTAIIHTAGLAHIAKPDARQVKEFYHVNVGFTEKLAIAAGAAGVTHFIFLSSIGVNGNGVSRHYTEHDEPAPVSAYAESKMMAEQTLWQAARESALKVTVLRLPLVYGLGCKGNMRSLLRFVNSGFPVPLARVRNKRSLLGIDNLADILMRTINNPRAYNEMFLAGDGEELSTSEIMACLSEGIGGRFKSIPIPVPLLKLSMFILGQSDKFDKLTGNLTVDISKLSQRLQWQPKVNTQDGLKEFARSSLTASEKC</sequence>
<proteinExistence type="predicted"/>
<reference evidence="2 3" key="1">
    <citation type="submission" date="2023-11" db="EMBL/GenBank/DDBJ databases">
        <title>Gilvimarinus fulvus sp. nov., isolated from the surface of Kelp.</title>
        <authorList>
            <person name="Sun Y.Y."/>
            <person name="Gong Y."/>
            <person name="Du Z.J."/>
        </authorList>
    </citation>
    <scope>NUCLEOTIDE SEQUENCE [LARGE SCALE GENOMIC DNA]</scope>
    <source>
        <strain evidence="2 3">SDUM040013</strain>
    </source>
</reference>
<dbReference type="InterPro" id="IPR050177">
    <property type="entry name" value="Lipid_A_modif_metabolic_enz"/>
</dbReference>
<evidence type="ECO:0000313" key="2">
    <source>
        <dbReference type="EMBL" id="MDX6848386.1"/>
    </source>
</evidence>
<protein>
    <submittedName>
        <fullName evidence="2">NAD-dependent epimerase/dehydratase family protein</fullName>
    </submittedName>
</protein>
<dbReference type="InterPro" id="IPR036291">
    <property type="entry name" value="NAD(P)-bd_dom_sf"/>
</dbReference>
<dbReference type="EMBL" id="JAXAFO010000004">
    <property type="protein sequence ID" value="MDX6848386.1"/>
    <property type="molecule type" value="Genomic_DNA"/>
</dbReference>
<dbReference type="RefSeq" id="WP_302721231.1">
    <property type="nucleotide sequence ID" value="NZ_JAULRU010000264.1"/>
</dbReference>
<name>A0ABU4RU32_9GAMM</name>
<accession>A0ABU4RU32</accession>
<keyword evidence="3" id="KW-1185">Reference proteome</keyword>
<gene>
    <name evidence="2" type="ORF">SCD92_03380</name>
</gene>
<dbReference type="PANTHER" id="PTHR43245">
    <property type="entry name" value="BIFUNCTIONAL POLYMYXIN RESISTANCE PROTEIN ARNA"/>
    <property type="match status" value="1"/>
</dbReference>